<dbReference type="AlphaFoldDB" id="A0A9X2HBM0"/>
<sequence>MTIILALLIGGAFGFALDRAGATSPNLIIGMLSLRVLHLMKTILLAIGTASVLMFAGQMAGLVEVGNMSVKAAYGGVFLGGILLGLGWVVSGFCPGTGLAAAATGRWDGLVFAGGGLVGAAAFMLTYPWFEGSFLMEEIAGGKATVGAVPGTDYPALVTGLPGDVIGIALGLVFIAVAFALPDRLSGSRARAVPAE</sequence>
<dbReference type="RefSeq" id="WP_253965716.1">
    <property type="nucleotide sequence ID" value="NZ_JALHBS010000115.1"/>
</dbReference>
<feature type="transmembrane region" description="Helical" evidence="1">
    <location>
        <begin position="110"/>
        <end position="130"/>
    </location>
</feature>
<keyword evidence="1" id="KW-0812">Transmembrane</keyword>
<accession>A0A9X2HBM0</accession>
<dbReference type="EMBL" id="JALHBS010000115">
    <property type="protein sequence ID" value="MCP3056915.1"/>
    <property type="molecule type" value="Genomic_DNA"/>
</dbReference>
<name>A0A9X2HBM0_9HYPH</name>
<organism evidence="2 3">
    <name type="scientific">Aurantimonas marianensis</name>
    <dbReference type="NCBI Taxonomy" id="2920428"/>
    <lineage>
        <taxon>Bacteria</taxon>
        <taxon>Pseudomonadati</taxon>
        <taxon>Pseudomonadota</taxon>
        <taxon>Alphaproteobacteria</taxon>
        <taxon>Hyphomicrobiales</taxon>
        <taxon>Aurantimonadaceae</taxon>
        <taxon>Aurantimonas</taxon>
    </lineage>
</organism>
<evidence type="ECO:0000313" key="3">
    <source>
        <dbReference type="Proteomes" id="UP001155220"/>
    </source>
</evidence>
<keyword evidence="1" id="KW-1133">Transmembrane helix</keyword>
<dbReference type="Pfam" id="PF04143">
    <property type="entry name" value="Sulf_transp"/>
    <property type="match status" value="1"/>
</dbReference>
<gene>
    <name evidence="2" type="ORF">MJ956_17450</name>
</gene>
<reference evidence="2" key="1">
    <citation type="submission" date="2022-03" db="EMBL/GenBank/DDBJ databases">
        <title>Aurantimonas Liuensis sp. Nov., isolated from the hadal seawater of the Mariana Trench.</title>
        <authorList>
            <person name="Liu R."/>
        </authorList>
    </citation>
    <scope>NUCLEOTIDE SEQUENCE</scope>
    <source>
        <strain evidence="2">LRZ36</strain>
    </source>
</reference>
<evidence type="ECO:0000313" key="2">
    <source>
        <dbReference type="EMBL" id="MCP3056915.1"/>
    </source>
</evidence>
<evidence type="ECO:0000256" key="1">
    <source>
        <dbReference type="SAM" id="Phobius"/>
    </source>
</evidence>
<feature type="transmembrane region" description="Helical" evidence="1">
    <location>
        <begin position="36"/>
        <end position="60"/>
    </location>
</feature>
<keyword evidence="1" id="KW-0472">Membrane</keyword>
<proteinExistence type="predicted"/>
<comment type="caution">
    <text evidence="2">The sequence shown here is derived from an EMBL/GenBank/DDBJ whole genome shotgun (WGS) entry which is preliminary data.</text>
</comment>
<keyword evidence="3" id="KW-1185">Reference proteome</keyword>
<dbReference type="InterPro" id="IPR007272">
    <property type="entry name" value="Sulf_transp_TsuA/YedE"/>
</dbReference>
<protein>
    <submittedName>
        <fullName evidence="2">YeeE/YedE family protein</fullName>
    </submittedName>
</protein>
<dbReference type="Proteomes" id="UP001155220">
    <property type="component" value="Unassembled WGS sequence"/>
</dbReference>
<feature type="transmembrane region" description="Helical" evidence="1">
    <location>
        <begin position="161"/>
        <end position="181"/>
    </location>
</feature>
<feature type="transmembrane region" description="Helical" evidence="1">
    <location>
        <begin position="72"/>
        <end position="90"/>
    </location>
</feature>